<evidence type="ECO:0000313" key="1">
    <source>
        <dbReference type="EMBL" id="KMU83136.1"/>
    </source>
</evidence>
<dbReference type="AlphaFoldDB" id="A0A0J8RF02"/>
<protein>
    <submittedName>
        <fullName evidence="1">Uncharacterized protein</fullName>
    </submittedName>
</protein>
<name>A0A0J8RF02_COCIT</name>
<accession>A0A0J8RF02</accession>
<dbReference type="Proteomes" id="UP000054563">
    <property type="component" value="Unassembled WGS sequence"/>
</dbReference>
<evidence type="ECO:0000313" key="2">
    <source>
        <dbReference type="Proteomes" id="UP000054563"/>
    </source>
</evidence>
<organism evidence="1 2">
    <name type="scientific">Coccidioides immitis H538.4</name>
    <dbReference type="NCBI Taxonomy" id="396776"/>
    <lineage>
        <taxon>Eukaryota</taxon>
        <taxon>Fungi</taxon>
        <taxon>Dikarya</taxon>
        <taxon>Ascomycota</taxon>
        <taxon>Pezizomycotina</taxon>
        <taxon>Eurotiomycetes</taxon>
        <taxon>Eurotiomycetidae</taxon>
        <taxon>Onygenales</taxon>
        <taxon>Onygenaceae</taxon>
        <taxon>Coccidioides</taxon>
    </lineage>
</organism>
<proteinExistence type="predicted"/>
<reference evidence="2" key="1">
    <citation type="journal article" date="2010" name="Genome Res.">
        <title>Population genomic sequencing of Coccidioides fungi reveals recent hybridization and transposon control.</title>
        <authorList>
            <person name="Neafsey D.E."/>
            <person name="Barker B.M."/>
            <person name="Sharpton T.J."/>
            <person name="Stajich J.E."/>
            <person name="Park D.J."/>
            <person name="Whiston E."/>
            <person name="Hung C.-Y."/>
            <person name="McMahan C."/>
            <person name="White J."/>
            <person name="Sykes S."/>
            <person name="Heiman D."/>
            <person name="Young S."/>
            <person name="Zeng Q."/>
            <person name="Abouelleil A."/>
            <person name="Aftuck L."/>
            <person name="Bessette D."/>
            <person name="Brown A."/>
            <person name="FitzGerald M."/>
            <person name="Lui A."/>
            <person name="Macdonald J.P."/>
            <person name="Priest M."/>
            <person name="Orbach M.J."/>
            <person name="Galgiani J.N."/>
            <person name="Kirkland T.N."/>
            <person name="Cole G.T."/>
            <person name="Birren B.W."/>
            <person name="Henn M.R."/>
            <person name="Taylor J.W."/>
            <person name="Rounsley S.D."/>
        </authorList>
    </citation>
    <scope>NUCLEOTIDE SEQUENCE [LARGE SCALE GENOMIC DNA]</scope>
    <source>
        <strain evidence="2">H538.4</strain>
    </source>
</reference>
<gene>
    <name evidence="1" type="ORF">CIHG_00918</name>
</gene>
<dbReference type="EMBL" id="DS016982">
    <property type="protein sequence ID" value="KMU83136.1"/>
    <property type="molecule type" value="Genomic_DNA"/>
</dbReference>
<dbReference type="VEuPathDB" id="FungiDB:CIHG_00918"/>
<sequence length="150" mass="16844">MALQSSRGVELYHVKHNWTLTRTWKAICQVYDLKAENFRALSAGSHGFRSSRANSGQQGGMMYEVLPFSRSKIFDQGIPHLGGRKLQRPPHRRFAVEKRVQISGWTAMPHPYAGWEKDKGYSRGEGRRTLGLTLVIGQLGLTGSSSSRDN</sequence>